<protein>
    <submittedName>
        <fullName evidence="1">Uncharacterized protein</fullName>
    </submittedName>
</protein>
<name>A0A0G1QU93_9BACT</name>
<accession>A0A0G1QU93</accession>
<proteinExistence type="predicted"/>
<dbReference type="Proteomes" id="UP000034107">
    <property type="component" value="Unassembled WGS sequence"/>
</dbReference>
<organism evidence="1 2">
    <name type="scientific">Candidatus Nomurabacteria bacterium GW2011_GWA1_46_11</name>
    <dbReference type="NCBI Taxonomy" id="1618732"/>
    <lineage>
        <taxon>Bacteria</taxon>
        <taxon>Candidatus Nomuraibacteriota</taxon>
    </lineage>
</organism>
<dbReference type="EMBL" id="LCLS01000018">
    <property type="protein sequence ID" value="KKU21353.1"/>
    <property type="molecule type" value="Genomic_DNA"/>
</dbReference>
<comment type="caution">
    <text evidence="1">The sequence shown here is derived from an EMBL/GenBank/DDBJ whole genome shotgun (WGS) entry which is preliminary data.</text>
</comment>
<evidence type="ECO:0000313" key="2">
    <source>
        <dbReference type="Proteomes" id="UP000034107"/>
    </source>
</evidence>
<sequence>MIEVKDLLERFNNILLSEESKKESVRRAISEALRTEINSEDVKIKNNVVYLNIKPIYKNEVFLKQEQIFKRLEELFLGKKPPRELR</sequence>
<dbReference type="AlphaFoldDB" id="A0A0G1QU93"/>
<evidence type="ECO:0000313" key="1">
    <source>
        <dbReference type="EMBL" id="KKU21353.1"/>
    </source>
</evidence>
<gene>
    <name evidence="1" type="ORF">UX31_C0018G0008</name>
</gene>
<reference evidence="1 2" key="1">
    <citation type="journal article" date="2015" name="Nature">
        <title>rRNA introns, odd ribosomes, and small enigmatic genomes across a large radiation of phyla.</title>
        <authorList>
            <person name="Brown C.T."/>
            <person name="Hug L.A."/>
            <person name="Thomas B.C."/>
            <person name="Sharon I."/>
            <person name="Castelle C.J."/>
            <person name="Singh A."/>
            <person name="Wilkins M.J."/>
            <person name="Williams K.H."/>
            <person name="Banfield J.F."/>
        </authorList>
    </citation>
    <scope>NUCLEOTIDE SEQUENCE [LARGE SCALE GENOMIC DNA]</scope>
</reference>